<dbReference type="InterPro" id="IPR004018">
    <property type="entry name" value="RPEL_repeat"/>
</dbReference>
<dbReference type="GO" id="GO:0003779">
    <property type="term" value="F:actin binding"/>
    <property type="evidence" value="ECO:0007669"/>
    <property type="project" value="UniProtKB-KW"/>
</dbReference>
<keyword evidence="7" id="KW-1185">Reference proteome</keyword>
<dbReference type="PROSITE" id="PS51073">
    <property type="entry name" value="RPEL"/>
    <property type="match status" value="1"/>
</dbReference>
<dbReference type="GO" id="GO:0030036">
    <property type="term" value="P:actin cytoskeleton organization"/>
    <property type="evidence" value="ECO:0007669"/>
    <property type="project" value="TreeGrafter"/>
</dbReference>
<feature type="non-terminal residue" evidence="6">
    <location>
        <position position="1"/>
    </location>
</feature>
<evidence type="ECO:0000256" key="3">
    <source>
        <dbReference type="ARBA" id="ARBA00023203"/>
    </source>
</evidence>
<evidence type="ECO:0000256" key="1">
    <source>
        <dbReference type="ARBA" id="ARBA00009795"/>
    </source>
</evidence>
<feature type="region of interest" description="Disordered" evidence="5">
    <location>
        <begin position="100"/>
        <end position="138"/>
    </location>
</feature>
<keyword evidence="3" id="KW-0009">Actin-binding</keyword>
<evidence type="ECO:0000256" key="5">
    <source>
        <dbReference type="SAM" id="MobiDB-lite"/>
    </source>
</evidence>
<dbReference type="EMBL" id="KZ996240">
    <property type="protein sequence ID" value="RKO89175.1"/>
    <property type="molecule type" value="Genomic_DNA"/>
</dbReference>
<name>A0A4P9WC09_9FUNG</name>
<sequence length="195" mass="21814">EDEIQPSVANSLIQQKMALEAEKTKDALNRRLGNRPTKVDLKLRNILRVDSSDSMEQSGLSLEKSINFERTKESVKSILKKRPEKNTLEELNIIKGTLVGRDGDGSRGGGGGGGGGGIRNLTVGRGRRLASSSESDGRSFFSHFLTSEYNRKPDTNATFRKLTPQMKVQIREELNTYKKHEMPVHEQSLRNTCFH</sequence>
<dbReference type="PANTHER" id="PTHR12751">
    <property type="entry name" value="PHOSPHATASE AND ACTIN REGULATOR PHACTR"/>
    <property type="match status" value="1"/>
</dbReference>
<dbReference type="Gene3D" id="6.10.140.2130">
    <property type="match status" value="1"/>
</dbReference>
<dbReference type="PANTHER" id="PTHR12751:SF18">
    <property type="entry name" value="PHOSPHATASE AND ACTIN REGULATOR 1"/>
    <property type="match status" value="1"/>
</dbReference>
<evidence type="ECO:0000256" key="4">
    <source>
        <dbReference type="PROSITE-ProRule" id="PRU00401"/>
    </source>
</evidence>
<dbReference type="OrthoDB" id="5563016at2759"/>
<feature type="compositionally biased region" description="Gly residues" evidence="5">
    <location>
        <begin position="106"/>
        <end position="118"/>
    </location>
</feature>
<evidence type="ECO:0000313" key="6">
    <source>
        <dbReference type="EMBL" id="RKO89175.1"/>
    </source>
</evidence>
<feature type="repeat" description="RPEL" evidence="4">
    <location>
        <begin position="26"/>
        <end position="51"/>
    </location>
</feature>
<protein>
    <submittedName>
        <fullName evidence="6">Uncharacterized protein</fullName>
    </submittedName>
</protein>
<reference evidence="7" key="1">
    <citation type="journal article" date="2018" name="Nat. Microbiol.">
        <title>Leveraging single-cell genomics to expand the fungal tree of life.</title>
        <authorList>
            <person name="Ahrendt S.R."/>
            <person name="Quandt C.A."/>
            <person name="Ciobanu D."/>
            <person name="Clum A."/>
            <person name="Salamov A."/>
            <person name="Andreopoulos B."/>
            <person name="Cheng J.F."/>
            <person name="Woyke T."/>
            <person name="Pelin A."/>
            <person name="Henrissat B."/>
            <person name="Reynolds N.K."/>
            <person name="Benny G.L."/>
            <person name="Smith M.E."/>
            <person name="James T.Y."/>
            <person name="Grigoriev I.V."/>
        </authorList>
    </citation>
    <scope>NUCLEOTIDE SEQUENCE [LARGE SCALE GENOMIC DNA]</scope>
</reference>
<comment type="similarity">
    <text evidence="1">Belongs to the phosphatase and actin regulator family.</text>
</comment>
<organism evidence="6 7">
    <name type="scientific">Blyttiomyces helicus</name>
    <dbReference type="NCBI Taxonomy" id="388810"/>
    <lineage>
        <taxon>Eukaryota</taxon>
        <taxon>Fungi</taxon>
        <taxon>Fungi incertae sedis</taxon>
        <taxon>Chytridiomycota</taxon>
        <taxon>Chytridiomycota incertae sedis</taxon>
        <taxon>Chytridiomycetes</taxon>
        <taxon>Chytridiomycetes incertae sedis</taxon>
        <taxon>Blyttiomyces</taxon>
    </lineage>
</organism>
<dbReference type="Proteomes" id="UP000269721">
    <property type="component" value="Unassembled WGS sequence"/>
</dbReference>
<evidence type="ECO:0000256" key="2">
    <source>
        <dbReference type="ARBA" id="ARBA00022737"/>
    </source>
</evidence>
<accession>A0A4P9WC09</accession>
<dbReference type="SMART" id="SM00707">
    <property type="entry name" value="RPEL"/>
    <property type="match status" value="2"/>
</dbReference>
<proteinExistence type="inferred from homology"/>
<keyword evidence="2" id="KW-0677">Repeat</keyword>
<evidence type="ECO:0000313" key="7">
    <source>
        <dbReference type="Proteomes" id="UP000269721"/>
    </source>
</evidence>
<dbReference type="AlphaFoldDB" id="A0A4P9WC09"/>
<gene>
    <name evidence="6" type="ORF">BDK51DRAFT_25422</name>
</gene>